<protein>
    <recommendedName>
        <fullName evidence="3">Winged helix DNA-binding domain-containing protein</fullName>
    </recommendedName>
</protein>
<dbReference type="PANTHER" id="PTHR38479:SF2">
    <property type="entry name" value="WINGED HELIX DNA-BINDING DOMAIN-CONTAINING PROTEIN"/>
    <property type="match status" value="1"/>
</dbReference>
<dbReference type="OrthoDB" id="9148135at2"/>
<evidence type="ECO:0008006" key="3">
    <source>
        <dbReference type="Google" id="ProtNLM"/>
    </source>
</evidence>
<name>A0A512DDK9_9CELL</name>
<dbReference type="Pfam" id="PF06224">
    <property type="entry name" value="AlkZ-like"/>
    <property type="match status" value="1"/>
</dbReference>
<comment type="caution">
    <text evidence="1">The sequence shown here is derived from an EMBL/GenBank/DDBJ whole genome shotgun (WGS) entry which is preliminary data.</text>
</comment>
<proteinExistence type="predicted"/>
<dbReference type="PANTHER" id="PTHR38479">
    <property type="entry name" value="LMO0824 PROTEIN"/>
    <property type="match status" value="1"/>
</dbReference>
<sequence length="339" mass="36381">MTTPLQLSRGQVLAHRRRVGALDERLVSGADSLRHAAWAGLTDSVPRAALLSIHARVAGTTPSALDDPTLVQVWGPRFSAYVVAAADLAVFTLGRLAPSEARRRFAEDLADRLEAFLDGRGLPYGQAGRGVGVHPNQLRYAATTGRVLIRWDGARQPTVRTVPPPGTDAGDARLELVRRYLHVLGPGTAEGFARWAGLYARAAAPAFDALRPELTLVRTDVGDAWVLARDEPDLRADPGPAAPARLLPSGDAFSLLHGRDRELLVPDAAQRAALWTSRVWPGAVLVEGEVAGTWRRAEDRVTVSPWHLLSAAAREAVEREAASLPLPGLGGPVGVRWDE</sequence>
<dbReference type="InterPro" id="IPR009351">
    <property type="entry name" value="AlkZ-like"/>
</dbReference>
<reference evidence="1 2" key="1">
    <citation type="submission" date="2019-07" db="EMBL/GenBank/DDBJ databases">
        <title>Whole genome shotgun sequence of Cellulomonas aerilata NBRC 106308.</title>
        <authorList>
            <person name="Hosoyama A."/>
            <person name="Uohara A."/>
            <person name="Ohji S."/>
            <person name="Ichikawa N."/>
        </authorList>
    </citation>
    <scope>NUCLEOTIDE SEQUENCE [LARGE SCALE GENOMIC DNA]</scope>
    <source>
        <strain evidence="1 2">NBRC 106308</strain>
    </source>
</reference>
<evidence type="ECO:0000313" key="1">
    <source>
        <dbReference type="EMBL" id="GEO34562.1"/>
    </source>
</evidence>
<dbReference type="Proteomes" id="UP000321181">
    <property type="component" value="Unassembled WGS sequence"/>
</dbReference>
<dbReference type="EMBL" id="BJYY01000014">
    <property type="protein sequence ID" value="GEO34562.1"/>
    <property type="molecule type" value="Genomic_DNA"/>
</dbReference>
<keyword evidence="2" id="KW-1185">Reference proteome</keyword>
<organism evidence="1 2">
    <name type="scientific">Cellulomonas aerilata</name>
    <dbReference type="NCBI Taxonomy" id="515326"/>
    <lineage>
        <taxon>Bacteria</taxon>
        <taxon>Bacillati</taxon>
        <taxon>Actinomycetota</taxon>
        <taxon>Actinomycetes</taxon>
        <taxon>Micrococcales</taxon>
        <taxon>Cellulomonadaceae</taxon>
        <taxon>Cellulomonas</taxon>
    </lineage>
</organism>
<accession>A0A512DDK9</accession>
<dbReference type="RefSeq" id="WP_146904369.1">
    <property type="nucleotide sequence ID" value="NZ_BAAARM010000004.1"/>
</dbReference>
<dbReference type="AlphaFoldDB" id="A0A512DDK9"/>
<gene>
    <name evidence="1" type="ORF">CAE01nite_22870</name>
</gene>
<evidence type="ECO:0000313" key="2">
    <source>
        <dbReference type="Proteomes" id="UP000321181"/>
    </source>
</evidence>